<proteinExistence type="predicted"/>
<sequence length="95" mass="10306">MTAAARSWTRVCAWSSARAMFMDSPNWATDSYGLHESHEANLSRRASAGRHARPCDEITALTDRASFHSSATKAASSREIPDLVCTFPATQHPGA</sequence>
<dbReference type="EMBL" id="JACHDE010000032">
    <property type="protein sequence ID" value="MBB5405395.1"/>
    <property type="molecule type" value="Genomic_DNA"/>
</dbReference>
<dbReference type="AlphaFoldDB" id="A0A7W8LE92"/>
<comment type="caution">
    <text evidence="1">The sequence shown here is derived from an EMBL/GenBank/DDBJ whole genome shotgun (WGS) entry which is preliminary data.</text>
</comment>
<organism evidence="1 2">
    <name type="scientific">Paraburkholderia youngii</name>
    <dbReference type="NCBI Taxonomy" id="2782701"/>
    <lineage>
        <taxon>Bacteria</taxon>
        <taxon>Pseudomonadati</taxon>
        <taxon>Pseudomonadota</taxon>
        <taxon>Betaproteobacteria</taxon>
        <taxon>Burkholderiales</taxon>
        <taxon>Burkholderiaceae</taxon>
        <taxon>Paraburkholderia</taxon>
    </lineage>
</organism>
<accession>A0A7W8LE92</accession>
<name>A0A7W8LE92_9BURK</name>
<evidence type="ECO:0000313" key="2">
    <source>
        <dbReference type="Proteomes" id="UP000592820"/>
    </source>
</evidence>
<gene>
    <name evidence="1" type="ORF">HDG41_007491</name>
</gene>
<evidence type="ECO:0000313" key="1">
    <source>
        <dbReference type="EMBL" id="MBB5405395.1"/>
    </source>
</evidence>
<dbReference type="Proteomes" id="UP000592820">
    <property type="component" value="Unassembled WGS sequence"/>
</dbReference>
<protein>
    <submittedName>
        <fullName evidence="1">Uncharacterized protein</fullName>
    </submittedName>
</protein>
<reference evidence="1 2" key="1">
    <citation type="submission" date="2020-08" db="EMBL/GenBank/DDBJ databases">
        <title>Genomic Encyclopedia of Type Strains, Phase IV (KMG-V): Genome sequencing to study the core and pangenomes of soil and plant-associated prokaryotes.</title>
        <authorList>
            <person name="Whitman W."/>
        </authorList>
    </citation>
    <scope>NUCLEOTIDE SEQUENCE [LARGE SCALE GENOMIC DNA]</scope>
    <source>
        <strain evidence="1 2">JPY162</strain>
    </source>
</reference>